<comment type="caution">
    <text evidence="2">The sequence shown here is derived from an EMBL/GenBank/DDBJ whole genome shotgun (WGS) entry which is preliminary data.</text>
</comment>
<name>A0AAD5L199_9CRUS</name>
<proteinExistence type="predicted"/>
<dbReference type="AlphaFoldDB" id="A0AAD5L199"/>
<gene>
    <name evidence="2" type="ORF">GHT06_019682</name>
</gene>
<accession>A0AAD5L199</accession>
<dbReference type="EMBL" id="WJBH02000008">
    <property type="protein sequence ID" value="KAI9554410.1"/>
    <property type="molecule type" value="Genomic_DNA"/>
</dbReference>
<sequence>MFAVVVFIHAMLLVLSVAGLPAHHQVEARQSSDGCGPNPLVAVISYAREFADFSPYQLMRFIESDTKAGSQLRSLLRTYDDCVRTGDGARYKKSSSVTEMMFNDDADLVSDPNKSVARMIGVTKQRSLQQANQSLLRALASHRLL</sequence>
<keyword evidence="3" id="KW-1185">Reference proteome</keyword>
<reference evidence="2 3" key="1">
    <citation type="submission" date="2022-05" db="EMBL/GenBank/DDBJ databases">
        <title>A multi-omics perspective on studying reproductive biology in Daphnia sinensis.</title>
        <authorList>
            <person name="Jia J."/>
        </authorList>
    </citation>
    <scope>NUCLEOTIDE SEQUENCE [LARGE SCALE GENOMIC DNA]</scope>
    <source>
        <strain evidence="2 3">WSL</strain>
    </source>
</reference>
<dbReference type="Proteomes" id="UP000820818">
    <property type="component" value="Linkage Group LG8"/>
</dbReference>
<protein>
    <submittedName>
        <fullName evidence="2">Uncharacterized protein</fullName>
    </submittedName>
</protein>
<evidence type="ECO:0000256" key="1">
    <source>
        <dbReference type="SAM" id="SignalP"/>
    </source>
</evidence>
<evidence type="ECO:0000313" key="2">
    <source>
        <dbReference type="EMBL" id="KAI9554410.1"/>
    </source>
</evidence>
<feature type="chain" id="PRO_5042175273" evidence="1">
    <location>
        <begin position="19"/>
        <end position="145"/>
    </location>
</feature>
<keyword evidence="1" id="KW-0732">Signal</keyword>
<feature type="signal peptide" evidence="1">
    <location>
        <begin position="1"/>
        <end position="18"/>
    </location>
</feature>
<evidence type="ECO:0000313" key="3">
    <source>
        <dbReference type="Proteomes" id="UP000820818"/>
    </source>
</evidence>
<organism evidence="2 3">
    <name type="scientific">Daphnia sinensis</name>
    <dbReference type="NCBI Taxonomy" id="1820382"/>
    <lineage>
        <taxon>Eukaryota</taxon>
        <taxon>Metazoa</taxon>
        <taxon>Ecdysozoa</taxon>
        <taxon>Arthropoda</taxon>
        <taxon>Crustacea</taxon>
        <taxon>Branchiopoda</taxon>
        <taxon>Diplostraca</taxon>
        <taxon>Cladocera</taxon>
        <taxon>Anomopoda</taxon>
        <taxon>Daphniidae</taxon>
        <taxon>Daphnia</taxon>
        <taxon>Daphnia similis group</taxon>
    </lineage>
</organism>